<dbReference type="InterPro" id="IPR004013">
    <property type="entry name" value="PHP_dom"/>
</dbReference>
<evidence type="ECO:0000313" key="2">
    <source>
        <dbReference type="EMBL" id="MFC4735704.1"/>
    </source>
</evidence>
<dbReference type="Pfam" id="PF02811">
    <property type="entry name" value="PHP"/>
    <property type="match status" value="1"/>
</dbReference>
<protein>
    <submittedName>
        <fullName evidence="2">PHP domain-containing protein</fullName>
    </submittedName>
</protein>
<gene>
    <name evidence="2" type="ORF">ACFO4L_03810</name>
</gene>
<name>A0ABV9NVX8_9BACI</name>
<proteinExistence type="predicted"/>
<dbReference type="RefSeq" id="WP_377908323.1">
    <property type="nucleotide sequence ID" value="NZ_JBHSGK010000003.1"/>
</dbReference>
<dbReference type="Gene3D" id="1.10.150.650">
    <property type="match status" value="1"/>
</dbReference>
<evidence type="ECO:0000259" key="1">
    <source>
        <dbReference type="SMART" id="SM00481"/>
    </source>
</evidence>
<dbReference type="CDD" id="cd07438">
    <property type="entry name" value="PHP_HisPPase_AMP"/>
    <property type="match status" value="1"/>
</dbReference>
<dbReference type="PANTHER" id="PTHR42924:SF3">
    <property type="entry name" value="POLYMERASE_HISTIDINOL PHOSPHATASE N-TERMINAL DOMAIN-CONTAINING PROTEIN"/>
    <property type="match status" value="1"/>
</dbReference>
<dbReference type="Proteomes" id="UP001595896">
    <property type="component" value="Unassembled WGS sequence"/>
</dbReference>
<dbReference type="PANTHER" id="PTHR42924">
    <property type="entry name" value="EXONUCLEASE"/>
    <property type="match status" value="1"/>
</dbReference>
<dbReference type="Gene3D" id="3.20.20.140">
    <property type="entry name" value="Metal-dependent hydrolases"/>
    <property type="match status" value="1"/>
</dbReference>
<reference evidence="3" key="1">
    <citation type="journal article" date="2019" name="Int. J. Syst. Evol. Microbiol.">
        <title>The Global Catalogue of Microorganisms (GCM) 10K type strain sequencing project: providing services to taxonomists for standard genome sequencing and annotation.</title>
        <authorList>
            <consortium name="The Broad Institute Genomics Platform"/>
            <consortium name="The Broad Institute Genome Sequencing Center for Infectious Disease"/>
            <person name="Wu L."/>
            <person name="Ma J."/>
        </authorList>
    </citation>
    <scope>NUCLEOTIDE SEQUENCE [LARGE SCALE GENOMIC DNA]</scope>
    <source>
        <strain evidence="3">JCM 12165</strain>
    </source>
</reference>
<dbReference type="EMBL" id="JBHSGK010000003">
    <property type="protein sequence ID" value="MFC4735704.1"/>
    <property type="molecule type" value="Genomic_DNA"/>
</dbReference>
<dbReference type="InterPro" id="IPR052018">
    <property type="entry name" value="PHP_domain"/>
</dbReference>
<dbReference type="InterPro" id="IPR016195">
    <property type="entry name" value="Pol/histidinol_Pase-like"/>
</dbReference>
<organism evidence="2 3">
    <name type="scientific">Bacillus daqingensis</name>
    <dbReference type="NCBI Taxonomy" id="872396"/>
    <lineage>
        <taxon>Bacteria</taxon>
        <taxon>Bacillati</taxon>
        <taxon>Bacillota</taxon>
        <taxon>Bacilli</taxon>
        <taxon>Bacillales</taxon>
        <taxon>Bacillaceae</taxon>
        <taxon>Bacillus</taxon>
    </lineage>
</organism>
<evidence type="ECO:0000313" key="3">
    <source>
        <dbReference type="Proteomes" id="UP001595896"/>
    </source>
</evidence>
<dbReference type="SUPFAM" id="SSF89550">
    <property type="entry name" value="PHP domain-like"/>
    <property type="match status" value="1"/>
</dbReference>
<comment type="caution">
    <text evidence="2">The sequence shown here is derived from an EMBL/GenBank/DDBJ whole genome shotgun (WGS) entry which is preliminary data.</text>
</comment>
<sequence length="286" mass="31861">MTGSADFHCHSTCSDGFLSPEELVIKQWQAGVTIMSLTDHDTTEGLEKARMTCREKGITFINGIELSASFNGVSVDILGYGFDETSTILQTYLKRMRDDRTDRMERMLELCRKQGASLTKENVLQFVTGSVPARPHLAKALVHYGFAHSIQDAFSRYVGSSAPCYVPKREEVHPLEAASLIQEAGGFSVIAHPVYYGLDPAVSEWLRDCRLDGIEIYHRDHHAEDIVRYQKMAEEAETDSRLLLKTGGTDYHHESFGRPGESLGASPLPYKEAVRILTFVEGGLSQ</sequence>
<accession>A0ABV9NVX8</accession>
<dbReference type="InterPro" id="IPR003141">
    <property type="entry name" value="Pol/His_phosphatase_N"/>
</dbReference>
<keyword evidence="3" id="KW-1185">Reference proteome</keyword>
<feature type="domain" description="Polymerase/histidinol phosphatase N-terminal" evidence="1">
    <location>
        <begin position="5"/>
        <end position="70"/>
    </location>
</feature>
<dbReference type="SMART" id="SM00481">
    <property type="entry name" value="POLIIIAc"/>
    <property type="match status" value="1"/>
</dbReference>